<sequence length="329" mass="33611">MVHATRPTSAVRLLALLNAGLLAAGVLSGCTAWASASAPPGTTSTSTRPAAASASRSEIGNGRPLVNYDGPLVQRRVVLAIHTKADADLPTLRAGVDQHADGANLRLAEISPDVLPAGVLEQAVPQLTLLLPAGSTEDDARGLIDASTATQPAQYFVLTVLVHDLVFEVDATDPGALADAIAREGILSDALGNYETTAGTDTLGVSYLGTLLGDEMVDSVRSAMARPAGTTPRRVAVLAGTPGGAGVDIAAEPIPQPVVLAGGTSHEVVSDAPVAGAEVDSTPLGPWLAYWIGLAVVLGVTVLLAGWSLVQRRRGLRASAFEPERPDPE</sequence>
<dbReference type="STRING" id="995038.SAMN05216274_101277"/>
<evidence type="ECO:0000256" key="3">
    <source>
        <dbReference type="SAM" id="SignalP"/>
    </source>
</evidence>
<feature type="signal peptide" evidence="3">
    <location>
        <begin position="1"/>
        <end position="23"/>
    </location>
</feature>
<feature type="transmembrane region" description="Helical" evidence="2">
    <location>
        <begin position="287"/>
        <end position="310"/>
    </location>
</feature>
<keyword evidence="6" id="KW-1185">Reference proteome</keyword>
<dbReference type="PROSITE" id="PS51257">
    <property type="entry name" value="PROKAR_LIPOPROTEIN"/>
    <property type="match status" value="1"/>
</dbReference>
<keyword evidence="2" id="KW-1133">Transmembrane helix</keyword>
<dbReference type="EMBL" id="FOPW01000001">
    <property type="protein sequence ID" value="SFH19268.1"/>
    <property type="molecule type" value="Genomic_DNA"/>
</dbReference>
<keyword evidence="3" id="KW-0732">Signal</keyword>
<gene>
    <name evidence="5" type="ORF">E3O11_08655</name>
    <name evidence="4" type="ORF">SAMN05216274_101277</name>
</gene>
<proteinExistence type="predicted"/>
<evidence type="ECO:0000313" key="5">
    <source>
        <dbReference type="EMBL" id="TFB85094.1"/>
    </source>
</evidence>
<comment type="caution">
    <text evidence="5">The sequence shown here is derived from an EMBL/GenBank/DDBJ whole genome shotgun (WGS) entry which is preliminary data.</text>
</comment>
<feature type="region of interest" description="Disordered" evidence="1">
    <location>
        <begin position="37"/>
        <end position="62"/>
    </location>
</feature>
<dbReference type="AlphaFoldDB" id="A0A1I2Y0I6"/>
<name>A0A1I2Y0I6_9MICO</name>
<accession>A0A1I2Y0I6</accession>
<evidence type="ECO:0000313" key="4">
    <source>
        <dbReference type="EMBL" id="SFH19268.1"/>
    </source>
</evidence>
<feature type="chain" id="PRO_5039098046" evidence="3">
    <location>
        <begin position="24"/>
        <end position="329"/>
    </location>
</feature>
<evidence type="ECO:0000256" key="2">
    <source>
        <dbReference type="SAM" id="Phobius"/>
    </source>
</evidence>
<dbReference type="RefSeq" id="WP_092448084.1">
    <property type="nucleotide sequence ID" value="NZ_BKAC01000010.1"/>
</dbReference>
<feature type="compositionally biased region" description="Low complexity" evidence="1">
    <location>
        <begin position="37"/>
        <end position="57"/>
    </location>
</feature>
<keyword evidence="2" id="KW-0812">Transmembrane</keyword>
<dbReference type="Proteomes" id="UP000199681">
    <property type="component" value="Unassembled WGS sequence"/>
</dbReference>
<dbReference type="EMBL" id="SOFE01000014">
    <property type="protein sequence ID" value="TFB85094.1"/>
    <property type="molecule type" value="Genomic_DNA"/>
</dbReference>
<dbReference type="Proteomes" id="UP000297963">
    <property type="component" value="Unassembled WGS sequence"/>
</dbReference>
<evidence type="ECO:0000256" key="1">
    <source>
        <dbReference type="SAM" id="MobiDB-lite"/>
    </source>
</evidence>
<organism evidence="5 7">
    <name type="scientific">Cryobacterium levicorallinum</name>
    <dbReference type="NCBI Taxonomy" id="995038"/>
    <lineage>
        <taxon>Bacteria</taxon>
        <taxon>Bacillati</taxon>
        <taxon>Actinomycetota</taxon>
        <taxon>Actinomycetes</taxon>
        <taxon>Micrococcales</taxon>
        <taxon>Microbacteriaceae</taxon>
        <taxon>Cryobacterium</taxon>
    </lineage>
</organism>
<keyword evidence="2" id="KW-0472">Membrane</keyword>
<protein>
    <submittedName>
        <fullName evidence="5">Uncharacterized protein</fullName>
    </submittedName>
</protein>
<reference evidence="5 7" key="2">
    <citation type="submission" date="2019-03" db="EMBL/GenBank/DDBJ databases">
        <title>Genomics of glacier-inhabiting Cryobacterium strains.</title>
        <authorList>
            <person name="Liu Q."/>
            <person name="Xin Y.-H."/>
        </authorList>
    </citation>
    <scope>NUCLEOTIDE SEQUENCE [LARGE SCALE GENOMIC DNA]</scope>
    <source>
        <strain evidence="5 7">Hh34</strain>
    </source>
</reference>
<evidence type="ECO:0000313" key="7">
    <source>
        <dbReference type="Proteomes" id="UP000297963"/>
    </source>
</evidence>
<reference evidence="4 6" key="1">
    <citation type="submission" date="2016-10" db="EMBL/GenBank/DDBJ databases">
        <authorList>
            <person name="Varghese N."/>
            <person name="Submissions S."/>
        </authorList>
    </citation>
    <scope>NUCLEOTIDE SEQUENCE [LARGE SCALE GENOMIC DNA]</scope>
    <source>
        <strain evidence="4 6">GMCC 1.11211</strain>
    </source>
</reference>
<evidence type="ECO:0000313" key="6">
    <source>
        <dbReference type="Proteomes" id="UP000199681"/>
    </source>
</evidence>